<evidence type="ECO:0000313" key="2">
    <source>
        <dbReference type="Proteomes" id="UP000663981"/>
    </source>
</evidence>
<accession>A0ABS3MYG7</accession>
<reference evidence="1 2" key="1">
    <citation type="submission" date="2021-03" db="EMBL/GenBank/DDBJ databases">
        <title>Whole genome sequence of Metabacillus bambusae BG109.</title>
        <authorList>
            <person name="Jeong J.W."/>
        </authorList>
    </citation>
    <scope>NUCLEOTIDE SEQUENCE [LARGE SCALE GENOMIC DNA]</scope>
    <source>
        <strain evidence="1 2">BG109</strain>
    </source>
</reference>
<proteinExistence type="predicted"/>
<dbReference type="Proteomes" id="UP000663981">
    <property type="component" value="Unassembled WGS sequence"/>
</dbReference>
<comment type="caution">
    <text evidence="1">The sequence shown here is derived from an EMBL/GenBank/DDBJ whole genome shotgun (WGS) entry which is preliminary data.</text>
</comment>
<organism evidence="1 2">
    <name type="scientific">Metabacillus bambusae</name>
    <dbReference type="NCBI Taxonomy" id="2795218"/>
    <lineage>
        <taxon>Bacteria</taxon>
        <taxon>Bacillati</taxon>
        <taxon>Bacillota</taxon>
        <taxon>Bacilli</taxon>
        <taxon>Bacillales</taxon>
        <taxon>Bacillaceae</taxon>
        <taxon>Metabacillus</taxon>
    </lineage>
</organism>
<name>A0ABS3MYG7_9BACI</name>
<sequence length="128" mass="15114">MNKSISKISTLLFEEFKKINSEADIERVEKIILKALNFDQRIYGEQLPYAVKIKLKNKPKKFRDIFPSQIFEIYLEEINKYAYGVVLQGNFKLDKYDDIVIGYLNSFTNESLSITNIHEQIENTYISY</sequence>
<keyword evidence="2" id="KW-1185">Reference proteome</keyword>
<dbReference type="EMBL" id="JAGDEL010000003">
    <property type="protein sequence ID" value="MBO1511050.1"/>
    <property type="molecule type" value="Genomic_DNA"/>
</dbReference>
<protein>
    <submittedName>
        <fullName evidence="1">Uncharacterized protein</fullName>
    </submittedName>
</protein>
<gene>
    <name evidence="1" type="ORF">I7822_05035</name>
</gene>
<evidence type="ECO:0000313" key="1">
    <source>
        <dbReference type="EMBL" id="MBO1511050.1"/>
    </source>
</evidence>
<dbReference type="RefSeq" id="WP_207975726.1">
    <property type="nucleotide sequence ID" value="NZ_JAGDEL010000003.1"/>
</dbReference>